<organism evidence="1 2">
    <name type="scientific">Dipteronia dyeriana</name>
    <dbReference type="NCBI Taxonomy" id="168575"/>
    <lineage>
        <taxon>Eukaryota</taxon>
        <taxon>Viridiplantae</taxon>
        <taxon>Streptophyta</taxon>
        <taxon>Embryophyta</taxon>
        <taxon>Tracheophyta</taxon>
        <taxon>Spermatophyta</taxon>
        <taxon>Magnoliopsida</taxon>
        <taxon>eudicotyledons</taxon>
        <taxon>Gunneridae</taxon>
        <taxon>Pentapetalae</taxon>
        <taxon>rosids</taxon>
        <taxon>malvids</taxon>
        <taxon>Sapindales</taxon>
        <taxon>Sapindaceae</taxon>
        <taxon>Hippocastanoideae</taxon>
        <taxon>Acereae</taxon>
        <taxon>Dipteronia</taxon>
    </lineage>
</organism>
<reference evidence="1" key="1">
    <citation type="journal article" date="2023" name="Plant J.">
        <title>Genome sequences and population genomics provide insights into the demographic history, inbreeding, and mutation load of two 'living fossil' tree species of Dipteronia.</title>
        <authorList>
            <person name="Feng Y."/>
            <person name="Comes H.P."/>
            <person name="Chen J."/>
            <person name="Zhu S."/>
            <person name="Lu R."/>
            <person name="Zhang X."/>
            <person name="Li P."/>
            <person name="Qiu J."/>
            <person name="Olsen K.M."/>
            <person name="Qiu Y."/>
        </authorList>
    </citation>
    <scope>NUCLEOTIDE SEQUENCE</scope>
    <source>
        <strain evidence="1">KIB01</strain>
    </source>
</reference>
<gene>
    <name evidence="1" type="ORF">Ddye_011423</name>
</gene>
<protein>
    <submittedName>
        <fullName evidence="1">Uncharacterized protein</fullName>
    </submittedName>
</protein>
<comment type="caution">
    <text evidence="1">The sequence shown here is derived from an EMBL/GenBank/DDBJ whole genome shotgun (WGS) entry which is preliminary data.</text>
</comment>
<dbReference type="EMBL" id="JANJYI010000004">
    <property type="protein sequence ID" value="KAK2651567.1"/>
    <property type="molecule type" value="Genomic_DNA"/>
</dbReference>
<keyword evidence="2" id="KW-1185">Reference proteome</keyword>
<dbReference type="Proteomes" id="UP001280121">
    <property type="component" value="Unassembled WGS sequence"/>
</dbReference>
<name>A0AAE0CGZ4_9ROSI</name>
<accession>A0AAE0CGZ4</accession>
<evidence type="ECO:0000313" key="1">
    <source>
        <dbReference type="EMBL" id="KAK2651567.1"/>
    </source>
</evidence>
<proteinExistence type="predicted"/>
<evidence type="ECO:0000313" key="2">
    <source>
        <dbReference type="Proteomes" id="UP001280121"/>
    </source>
</evidence>
<dbReference type="AlphaFoldDB" id="A0AAE0CGZ4"/>
<sequence length="186" mass="20692">MTTTSGASSSFLWTSIFWGRGLLESASKLIRPSGELDVDVIMDSLMVEDPNAILSLPVGGTHAQDTLCWHYDQSGNYTVNNGYSIGIRIPLKIERTFIQRSMTKIMQLKQHLQSLKKRSASMSDFVMKLKAVGDALTTVGETEMATEMDSIITIEEEIEEDLVVELIRGFIVNFAQNLDMEHGNVT</sequence>